<feature type="region of interest" description="Disordered" evidence="1">
    <location>
        <begin position="1"/>
        <end position="43"/>
    </location>
</feature>
<evidence type="ECO:0000313" key="2">
    <source>
        <dbReference type="EMBL" id="MCI88413.1"/>
    </source>
</evidence>
<dbReference type="Proteomes" id="UP000265520">
    <property type="component" value="Unassembled WGS sequence"/>
</dbReference>
<feature type="compositionally biased region" description="Polar residues" evidence="1">
    <location>
        <begin position="1"/>
        <end position="11"/>
    </location>
</feature>
<comment type="caution">
    <text evidence="2">The sequence shown here is derived from an EMBL/GenBank/DDBJ whole genome shotgun (WGS) entry which is preliminary data.</text>
</comment>
<name>A0A392VLR7_9FABA</name>
<sequence length="43" mass="4565">WCGQCRSTSVNAGALPPTTGPPPPATVDHRKSGFSRRSPEVRC</sequence>
<dbReference type="AlphaFoldDB" id="A0A392VLR7"/>
<keyword evidence="3" id="KW-1185">Reference proteome</keyword>
<dbReference type="EMBL" id="LXQA011192276">
    <property type="protein sequence ID" value="MCI88413.1"/>
    <property type="molecule type" value="Genomic_DNA"/>
</dbReference>
<evidence type="ECO:0000313" key="3">
    <source>
        <dbReference type="Proteomes" id="UP000265520"/>
    </source>
</evidence>
<protein>
    <submittedName>
        <fullName evidence="2">Uncharacterized protein</fullName>
    </submittedName>
</protein>
<reference evidence="2 3" key="1">
    <citation type="journal article" date="2018" name="Front. Plant Sci.">
        <title>Red Clover (Trifolium pratense) and Zigzag Clover (T. medium) - A Picture of Genomic Similarities and Differences.</title>
        <authorList>
            <person name="Dluhosova J."/>
            <person name="Istvanek J."/>
            <person name="Nedelnik J."/>
            <person name="Repkova J."/>
        </authorList>
    </citation>
    <scope>NUCLEOTIDE SEQUENCE [LARGE SCALE GENOMIC DNA]</scope>
    <source>
        <strain evidence="3">cv. 10/8</strain>
        <tissue evidence="2">Leaf</tissue>
    </source>
</reference>
<evidence type="ECO:0000256" key="1">
    <source>
        <dbReference type="SAM" id="MobiDB-lite"/>
    </source>
</evidence>
<feature type="non-terminal residue" evidence="2">
    <location>
        <position position="1"/>
    </location>
</feature>
<proteinExistence type="predicted"/>
<organism evidence="2 3">
    <name type="scientific">Trifolium medium</name>
    <dbReference type="NCBI Taxonomy" id="97028"/>
    <lineage>
        <taxon>Eukaryota</taxon>
        <taxon>Viridiplantae</taxon>
        <taxon>Streptophyta</taxon>
        <taxon>Embryophyta</taxon>
        <taxon>Tracheophyta</taxon>
        <taxon>Spermatophyta</taxon>
        <taxon>Magnoliopsida</taxon>
        <taxon>eudicotyledons</taxon>
        <taxon>Gunneridae</taxon>
        <taxon>Pentapetalae</taxon>
        <taxon>rosids</taxon>
        <taxon>fabids</taxon>
        <taxon>Fabales</taxon>
        <taxon>Fabaceae</taxon>
        <taxon>Papilionoideae</taxon>
        <taxon>50 kb inversion clade</taxon>
        <taxon>NPAAA clade</taxon>
        <taxon>Hologalegina</taxon>
        <taxon>IRL clade</taxon>
        <taxon>Trifolieae</taxon>
        <taxon>Trifolium</taxon>
    </lineage>
</organism>
<feature type="compositionally biased region" description="Basic and acidic residues" evidence="1">
    <location>
        <begin position="27"/>
        <end position="43"/>
    </location>
</feature>
<accession>A0A392VLR7</accession>